<keyword evidence="2 16" id="KW-0597">Phosphoprotein</keyword>
<keyword evidence="12 16" id="KW-0675">Receptor</keyword>
<dbReference type="Pfam" id="PF00041">
    <property type="entry name" value="fn3"/>
    <property type="match status" value="2"/>
</dbReference>
<evidence type="ECO:0000256" key="1">
    <source>
        <dbReference type="ARBA" id="ARBA00004167"/>
    </source>
</evidence>
<dbReference type="GO" id="GO:0004714">
    <property type="term" value="F:transmembrane receptor protein tyrosine kinase activity"/>
    <property type="evidence" value="ECO:0007669"/>
    <property type="project" value="UniProtKB-EC"/>
</dbReference>
<feature type="domain" description="Protein kinase" evidence="17">
    <location>
        <begin position="899"/>
        <end position="1177"/>
    </location>
</feature>
<comment type="subcellular location">
    <subcellularLocation>
        <location evidence="1">Membrane</location>
        <topology evidence="1">Single-pass membrane protein</topology>
    </subcellularLocation>
</comment>
<dbReference type="Gene3D" id="2.120.10.30">
    <property type="entry name" value="TolB, C-terminal domain"/>
    <property type="match status" value="1"/>
</dbReference>
<keyword evidence="13" id="KW-0325">Glycoprotein</keyword>
<feature type="binding site" evidence="15">
    <location>
        <position position="932"/>
    </location>
    <ligand>
        <name>ATP</name>
        <dbReference type="ChEBI" id="CHEBI:30616"/>
    </ligand>
</feature>
<dbReference type="PROSITE" id="PS00109">
    <property type="entry name" value="PROTEIN_KINASE_TYR"/>
    <property type="match status" value="1"/>
</dbReference>
<dbReference type="SMART" id="SM00220">
    <property type="entry name" value="S_TKc"/>
    <property type="match status" value="1"/>
</dbReference>
<dbReference type="EMBL" id="NCKU01001690">
    <property type="protein sequence ID" value="RWS11472.1"/>
    <property type="molecule type" value="Genomic_DNA"/>
</dbReference>
<evidence type="ECO:0000256" key="13">
    <source>
        <dbReference type="ARBA" id="ARBA00023180"/>
    </source>
</evidence>
<dbReference type="GO" id="GO:0032006">
    <property type="term" value="P:regulation of TOR signaling"/>
    <property type="evidence" value="ECO:0007669"/>
    <property type="project" value="TreeGrafter"/>
</dbReference>
<dbReference type="PANTHER" id="PTHR24416">
    <property type="entry name" value="TYROSINE-PROTEIN KINASE RECEPTOR"/>
    <property type="match status" value="1"/>
</dbReference>
<keyword evidence="9" id="KW-1133">Transmembrane helix</keyword>
<feature type="domain" description="Fibronectin type-III" evidence="18">
    <location>
        <begin position="34"/>
        <end position="131"/>
    </location>
</feature>
<keyword evidence="6 15" id="KW-0547">Nucleotide-binding</keyword>
<dbReference type="PRINTS" id="PR00109">
    <property type="entry name" value="TYRKINASE"/>
</dbReference>
<keyword evidence="8 15" id="KW-0067">ATP-binding</keyword>
<dbReference type="GO" id="GO:0005886">
    <property type="term" value="C:plasma membrane"/>
    <property type="evidence" value="ECO:0007669"/>
    <property type="project" value="TreeGrafter"/>
</dbReference>
<evidence type="ECO:0000256" key="16">
    <source>
        <dbReference type="RuleBase" id="RU000312"/>
    </source>
</evidence>
<keyword evidence="7 20" id="KW-0418">Kinase</keyword>
<dbReference type="PROSITE" id="PS00107">
    <property type="entry name" value="PROTEIN_KINASE_ATP"/>
    <property type="match status" value="1"/>
</dbReference>
<reference evidence="20 21" key="1">
    <citation type="journal article" date="2018" name="Gigascience">
        <title>Genomes of trombidid mites reveal novel predicted allergens and laterally-transferred genes associated with secondary metabolism.</title>
        <authorList>
            <person name="Dong X."/>
            <person name="Chaisiri K."/>
            <person name="Xia D."/>
            <person name="Armstrong S.D."/>
            <person name="Fang Y."/>
            <person name="Donnelly M.J."/>
            <person name="Kadowaki T."/>
            <person name="McGarry J.W."/>
            <person name="Darby A.C."/>
            <person name="Makepeace B.L."/>
        </authorList>
    </citation>
    <scope>NUCLEOTIDE SEQUENCE [LARGE SCALE GENOMIC DNA]</scope>
    <source>
        <strain evidence="20">UoL-WK</strain>
    </source>
</reference>
<comment type="similarity">
    <text evidence="16">Belongs to the protein kinase superfamily. Tyr protein kinase family. Insulin receptor subfamily.</text>
</comment>
<dbReference type="CDD" id="cd00063">
    <property type="entry name" value="FN3"/>
    <property type="match status" value="3"/>
</dbReference>
<dbReference type="InterPro" id="IPR050122">
    <property type="entry name" value="RTK"/>
</dbReference>
<dbReference type="Pfam" id="PF07714">
    <property type="entry name" value="PK_Tyr_Ser-Thr"/>
    <property type="match status" value="1"/>
</dbReference>
<evidence type="ECO:0000313" key="21">
    <source>
        <dbReference type="Proteomes" id="UP000285301"/>
    </source>
</evidence>
<dbReference type="Gene3D" id="1.10.510.10">
    <property type="entry name" value="Transferase(Phosphotransferase) domain 1"/>
    <property type="match status" value="1"/>
</dbReference>
<dbReference type="GO" id="GO:0007169">
    <property type="term" value="P:cell surface receptor protein tyrosine kinase signaling pathway"/>
    <property type="evidence" value="ECO:0007669"/>
    <property type="project" value="InterPro"/>
</dbReference>
<keyword evidence="5" id="KW-0677">Repeat</keyword>
<dbReference type="InterPro" id="IPR011009">
    <property type="entry name" value="Kinase-like_dom_sf"/>
</dbReference>
<evidence type="ECO:0000256" key="15">
    <source>
        <dbReference type="PROSITE-ProRule" id="PRU10141"/>
    </source>
</evidence>
<dbReference type="PROSITE" id="PS50853">
    <property type="entry name" value="FN3"/>
    <property type="match status" value="3"/>
</dbReference>
<evidence type="ECO:0000256" key="9">
    <source>
        <dbReference type="ARBA" id="ARBA00022989"/>
    </source>
</evidence>
<dbReference type="SMART" id="SM00060">
    <property type="entry name" value="FN3"/>
    <property type="match status" value="3"/>
</dbReference>
<evidence type="ECO:0000256" key="10">
    <source>
        <dbReference type="ARBA" id="ARBA00023136"/>
    </source>
</evidence>
<dbReference type="InterPro" id="IPR011042">
    <property type="entry name" value="6-blade_b-propeller_TolB-like"/>
</dbReference>
<comment type="catalytic activity">
    <reaction evidence="14 16">
        <text>L-tyrosyl-[protein] + ATP = O-phospho-L-tyrosyl-[protein] + ADP + H(+)</text>
        <dbReference type="Rhea" id="RHEA:10596"/>
        <dbReference type="Rhea" id="RHEA-COMP:10136"/>
        <dbReference type="Rhea" id="RHEA-COMP:20101"/>
        <dbReference type="ChEBI" id="CHEBI:15378"/>
        <dbReference type="ChEBI" id="CHEBI:30616"/>
        <dbReference type="ChEBI" id="CHEBI:46858"/>
        <dbReference type="ChEBI" id="CHEBI:61978"/>
        <dbReference type="ChEBI" id="CHEBI:456216"/>
        <dbReference type="EC" id="2.7.10.1"/>
    </reaction>
</comment>
<dbReference type="SMART" id="SM00219">
    <property type="entry name" value="TyrKc"/>
    <property type="match status" value="1"/>
</dbReference>
<evidence type="ECO:0000256" key="8">
    <source>
        <dbReference type="ARBA" id="ARBA00022840"/>
    </source>
</evidence>
<dbReference type="OrthoDB" id="65481at2759"/>
<dbReference type="InterPro" id="IPR013783">
    <property type="entry name" value="Ig-like_fold"/>
</dbReference>
<reference evidence="20" key="2">
    <citation type="submission" date="2018-11" db="EMBL/GenBank/DDBJ databases">
        <title>Trombidioid mite genomics.</title>
        <authorList>
            <person name="Dong X."/>
        </authorList>
    </citation>
    <scope>NUCLEOTIDE SEQUENCE</scope>
    <source>
        <strain evidence="20">UoL-WK</strain>
    </source>
</reference>
<keyword evidence="4 16" id="KW-0812">Transmembrane</keyword>
<keyword evidence="21" id="KW-1185">Reference proteome</keyword>
<keyword evidence="11" id="KW-0829">Tyrosine-protein kinase</keyword>
<evidence type="ECO:0000256" key="3">
    <source>
        <dbReference type="ARBA" id="ARBA00022679"/>
    </source>
</evidence>
<feature type="domain" description="Fibronectin type-III" evidence="18">
    <location>
        <begin position="137"/>
        <end position="252"/>
    </location>
</feature>
<name>A0A443R886_9ACAR</name>
<evidence type="ECO:0000256" key="11">
    <source>
        <dbReference type="ARBA" id="ARBA00023137"/>
    </source>
</evidence>
<evidence type="ECO:0000256" key="6">
    <source>
        <dbReference type="ARBA" id="ARBA00022741"/>
    </source>
</evidence>
<evidence type="ECO:0000313" key="20">
    <source>
        <dbReference type="EMBL" id="RWS11472.1"/>
    </source>
</evidence>
<dbReference type="InterPro" id="IPR020635">
    <property type="entry name" value="Tyr_kinase_cat_dom"/>
</dbReference>
<dbReference type="GO" id="GO:0005524">
    <property type="term" value="F:ATP binding"/>
    <property type="evidence" value="ECO:0007669"/>
    <property type="project" value="UniProtKB-UniRule"/>
</dbReference>
<dbReference type="AlphaFoldDB" id="A0A443R886"/>
<dbReference type="InterPro" id="IPR001245">
    <property type="entry name" value="Ser-Thr/Tyr_kinase_cat_dom"/>
</dbReference>
<evidence type="ECO:0000313" key="19">
    <source>
        <dbReference type="EMBL" id="RWS11184.1"/>
    </source>
</evidence>
<dbReference type="InterPro" id="IPR002011">
    <property type="entry name" value="Tyr_kinase_rcpt_2_CS"/>
</dbReference>
<dbReference type="Proteomes" id="UP000285301">
    <property type="component" value="Unassembled WGS sequence"/>
</dbReference>
<dbReference type="PROSITE" id="PS50011">
    <property type="entry name" value="PROTEIN_KINASE_DOM"/>
    <property type="match status" value="1"/>
</dbReference>
<keyword evidence="10" id="KW-0472">Membrane</keyword>
<evidence type="ECO:0000259" key="17">
    <source>
        <dbReference type="PROSITE" id="PS50011"/>
    </source>
</evidence>
<dbReference type="FunFam" id="1.10.510.10:FF:000341">
    <property type="entry name" value="Tyrosine-protein kinase receptor"/>
    <property type="match status" value="1"/>
</dbReference>
<evidence type="ECO:0000256" key="12">
    <source>
        <dbReference type="ARBA" id="ARBA00023170"/>
    </source>
</evidence>
<dbReference type="InterPro" id="IPR017441">
    <property type="entry name" value="Protein_kinase_ATP_BS"/>
</dbReference>
<organism evidence="20 21">
    <name type="scientific">Dinothrombium tinctorium</name>
    <dbReference type="NCBI Taxonomy" id="1965070"/>
    <lineage>
        <taxon>Eukaryota</taxon>
        <taxon>Metazoa</taxon>
        <taxon>Ecdysozoa</taxon>
        <taxon>Arthropoda</taxon>
        <taxon>Chelicerata</taxon>
        <taxon>Arachnida</taxon>
        <taxon>Acari</taxon>
        <taxon>Acariformes</taxon>
        <taxon>Trombidiformes</taxon>
        <taxon>Prostigmata</taxon>
        <taxon>Anystina</taxon>
        <taxon>Parasitengona</taxon>
        <taxon>Trombidioidea</taxon>
        <taxon>Trombidiidae</taxon>
        <taxon>Dinothrombium</taxon>
    </lineage>
</organism>
<comment type="caution">
    <text evidence="20">The sequence shown here is derived from an EMBL/GenBank/DDBJ whole genome shotgun (WGS) entry which is preliminary data.</text>
</comment>
<evidence type="ECO:0000256" key="4">
    <source>
        <dbReference type="ARBA" id="ARBA00022692"/>
    </source>
</evidence>
<dbReference type="InterPro" id="IPR000719">
    <property type="entry name" value="Prot_kinase_dom"/>
</dbReference>
<dbReference type="InterPro" id="IPR003961">
    <property type="entry name" value="FN3_dom"/>
</dbReference>
<keyword evidence="3" id="KW-0808">Transferase</keyword>
<dbReference type="InterPro" id="IPR008266">
    <property type="entry name" value="Tyr_kinase_AS"/>
</dbReference>
<dbReference type="GO" id="GO:0043235">
    <property type="term" value="C:receptor complex"/>
    <property type="evidence" value="ECO:0007669"/>
    <property type="project" value="TreeGrafter"/>
</dbReference>
<evidence type="ECO:0000256" key="5">
    <source>
        <dbReference type="ARBA" id="ARBA00022737"/>
    </source>
</evidence>
<evidence type="ECO:0000259" key="18">
    <source>
        <dbReference type="PROSITE" id="PS50853"/>
    </source>
</evidence>
<protein>
    <recommendedName>
        <fullName evidence="16">Tyrosine-protein kinase receptor</fullName>
        <ecNumber evidence="16">2.7.10.1</ecNumber>
    </recommendedName>
</protein>
<dbReference type="SUPFAM" id="SSF56112">
    <property type="entry name" value="Protein kinase-like (PK-like)"/>
    <property type="match status" value="1"/>
</dbReference>
<proteinExistence type="inferred from homology"/>
<evidence type="ECO:0000256" key="2">
    <source>
        <dbReference type="ARBA" id="ARBA00022553"/>
    </source>
</evidence>
<dbReference type="EC" id="2.7.10.1" evidence="16"/>
<feature type="domain" description="Fibronectin type-III" evidence="18">
    <location>
        <begin position="541"/>
        <end position="640"/>
    </location>
</feature>
<dbReference type="EMBL" id="NCKU01001812">
    <property type="protein sequence ID" value="RWS11184.1"/>
    <property type="molecule type" value="Genomic_DNA"/>
</dbReference>
<dbReference type="Gene3D" id="3.30.200.20">
    <property type="entry name" value="Phosphorylase Kinase, domain 1"/>
    <property type="match status" value="1"/>
</dbReference>
<sequence>MKAKIEKLQVRYCKFGCNQALNVYVNEWRKRIGSPAAPELVAGSLTNVSLILKWEKHSEASNISYLVQLQNVSLNSDWLYYRPERTFSFSRAHVKDLHPYTKYRFRVAWIIHPQFPPVFSLPSLEIVTAAYGEPSTPPVITSLVATGPTHISVSWEPPPYPNGPLIAYMLYLFEGSNTTHAKTVKEISLSQFFNTTSNNSTDQINQSSRMHHIFSDLKEGTLYTVSVSCVNTEGEGPSANESVATLNSTSDSENFEKAYAVIASDKSVSLVPIDFMSVADKLFRLSDYSSNDSIISIAVHVAKNLLFVSDTNACVRRVSFEDNENIKTQTILKSKTNSISKLSVDWLNDMLYLLEGSNICRCNLNGRSKHIVVTGFKEKVYDMHVDPYNGYLYWSYSDFFESGIYRIDISRFQTSPVRYREAECIYKDQQFITVFTIDYSNFRLYFPTNRLSEENTIISLTLSGIDSIDIRKNKVVTPQFNFVNSVVYFNETFYWTVGHEVYKEEYHNESNIFYHNSHTLGDDYYGDVRILHSRMQPYPLPHNTVEKLEAIFSETIAKVSWKKPALLGGMAQGAWQRWTYDIAIEELSSYNVTEIENINQTSCVLEQLKTNTTYKISVRASSAAGKGPWSAAFIGTTLNKNNNNVPSPYILWTTKRGLFRSNMIGDEIELLFDAKKFNYSSMKDYFVECSLLNGQDHRELFKVEPFSGKQIIGLTLNHDHKEVYWIVRESNDFMLYKLDLLTGQSLDAPNHFLISSSDNSLEHVHGSLWYFDQRFFLHYHKSVLVTDLKARNVAFLRPTGLRDVETIEIVDESARFVPYLDEMDLGFDIVVVPNPVNASSIRINVKHEGDEKKVLRDADLVQLPELPSHHHENNAHYFSGDAYMDEELSSIPQLAASQIKLNKFLGSGAFADVYEGIIYNFNDENSIKVAIKTLRNGASESQKNDFLKEAKLMKNFKHRHILQLLAICLDNSPILIFELMEGGDLLSYLRKNRPDVGKNSSLTMNDLLNISIDVAKGCKYLEEMHYVHRDLATRNCLVSSYLRCQRVVKIGDFGLARDIYKHDYYRKDGEGLLPVRWMAPESIVDGIFTTQSDIWSFGVLLWEVLTLGQRPYPARDNVEVLNFVKSGGRLEIPKNCPNQLVKLLKQCWHHQPENRPTFGSCLKRLEQIRSNLAHLNVVITSINNQSYALQSE</sequence>
<dbReference type="PANTHER" id="PTHR24416:SF527">
    <property type="entry name" value="PROTO-ONCOGENE TYROSINE-PROTEIN KINASE ROS"/>
    <property type="match status" value="1"/>
</dbReference>
<dbReference type="InterPro" id="IPR036116">
    <property type="entry name" value="FN3_sf"/>
</dbReference>
<dbReference type="SUPFAM" id="SSF49265">
    <property type="entry name" value="Fibronectin type III"/>
    <property type="match status" value="2"/>
</dbReference>
<dbReference type="SUPFAM" id="SSF63825">
    <property type="entry name" value="YWTD domain"/>
    <property type="match status" value="1"/>
</dbReference>
<gene>
    <name evidence="20" type="ORF">B4U79_06289</name>
    <name evidence="19" type="ORF">B4U79_10470</name>
</gene>
<evidence type="ECO:0000256" key="7">
    <source>
        <dbReference type="ARBA" id="ARBA00022777"/>
    </source>
</evidence>
<dbReference type="PROSITE" id="PS00239">
    <property type="entry name" value="RECEPTOR_TYR_KIN_II"/>
    <property type="match status" value="1"/>
</dbReference>
<evidence type="ECO:0000256" key="14">
    <source>
        <dbReference type="ARBA" id="ARBA00051243"/>
    </source>
</evidence>
<dbReference type="STRING" id="1965070.A0A443R886"/>
<dbReference type="Gene3D" id="2.60.40.10">
    <property type="entry name" value="Immunoglobulins"/>
    <property type="match status" value="3"/>
</dbReference>
<accession>A0A443R886</accession>